<protein>
    <submittedName>
        <fullName evidence="2">Uncharacterized protein</fullName>
    </submittedName>
</protein>
<accession>A0A450TQM2</accession>
<evidence type="ECO:0000256" key="1">
    <source>
        <dbReference type="SAM" id="MobiDB-lite"/>
    </source>
</evidence>
<organism evidence="2">
    <name type="scientific">Candidatus Kentrum sp. DK</name>
    <dbReference type="NCBI Taxonomy" id="2126562"/>
    <lineage>
        <taxon>Bacteria</taxon>
        <taxon>Pseudomonadati</taxon>
        <taxon>Pseudomonadota</taxon>
        <taxon>Gammaproteobacteria</taxon>
        <taxon>Candidatus Kentrum</taxon>
    </lineage>
</organism>
<reference evidence="2" key="1">
    <citation type="submission" date="2019-02" db="EMBL/GenBank/DDBJ databases">
        <authorList>
            <person name="Gruber-Vodicka R. H."/>
            <person name="Seah K. B. B."/>
        </authorList>
    </citation>
    <scope>NUCLEOTIDE SEQUENCE</scope>
    <source>
        <strain evidence="2">BECK_DK161</strain>
    </source>
</reference>
<dbReference type="EMBL" id="CAADEY010000256">
    <property type="protein sequence ID" value="VFJ70359.1"/>
    <property type="molecule type" value="Genomic_DNA"/>
</dbReference>
<evidence type="ECO:0000313" key="2">
    <source>
        <dbReference type="EMBL" id="VFJ70359.1"/>
    </source>
</evidence>
<feature type="region of interest" description="Disordered" evidence="1">
    <location>
        <begin position="1"/>
        <end position="33"/>
    </location>
</feature>
<name>A0A450TQM2_9GAMM</name>
<proteinExistence type="predicted"/>
<dbReference type="AlphaFoldDB" id="A0A450TQM2"/>
<feature type="compositionally biased region" description="Basic and acidic residues" evidence="1">
    <location>
        <begin position="1"/>
        <end position="27"/>
    </location>
</feature>
<gene>
    <name evidence="2" type="ORF">BECKDK2373C_GA0170839_12562</name>
</gene>
<sequence length="64" mass="6953">MGKAATREVRYSWRNSERRAHREDKGDTAPVVMGTAPDSSASIIKCTEGAFAHPTGLFSVPLYA</sequence>